<dbReference type="PANTHER" id="PTHR31942">
    <property type="entry name" value="MLO-LIKE PROTEIN 1"/>
    <property type="match status" value="1"/>
</dbReference>
<evidence type="ECO:0000256" key="9">
    <source>
        <dbReference type="SAM" id="MobiDB-lite"/>
    </source>
</evidence>
<evidence type="ECO:0000313" key="12">
    <source>
        <dbReference type="Proteomes" id="UP001054252"/>
    </source>
</evidence>
<keyword evidence="4 8" id="KW-0611">Plant defense</keyword>
<keyword evidence="3 8" id="KW-0812">Transmembrane</keyword>
<keyword evidence="6 8" id="KW-0472">Membrane</keyword>
<evidence type="ECO:0000256" key="7">
    <source>
        <dbReference type="ARBA" id="ARBA00023265"/>
    </source>
</evidence>
<evidence type="ECO:0000256" key="3">
    <source>
        <dbReference type="ARBA" id="ARBA00022692"/>
    </source>
</evidence>
<feature type="transmembrane region" description="Helical" evidence="10">
    <location>
        <begin position="306"/>
        <end position="324"/>
    </location>
</feature>
<evidence type="ECO:0000256" key="4">
    <source>
        <dbReference type="ARBA" id="ARBA00022821"/>
    </source>
</evidence>
<evidence type="ECO:0000256" key="2">
    <source>
        <dbReference type="ARBA" id="ARBA00006574"/>
    </source>
</evidence>
<keyword evidence="7 8" id="KW-0568">Pathogenesis-related protein</keyword>
<dbReference type="InterPro" id="IPR023298">
    <property type="entry name" value="ATPase_P-typ_TM_dom_sf"/>
</dbReference>
<name>A0AAV5JID8_9ROSI</name>
<comment type="function">
    <text evidence="8">May be involved in modulation of pathogen defense and leaf cell death.</text>
</comment>
<dbReference type="GO" id="GO:0005516">
    <property type="term" value="F:calmodulin binding"/>
    <property type="evidence" value="ECO:0007669"/>
    <property type="project" value="UniProtKB-KW"/>
</dbReference>
<dbReference type="SUPFAM" id="SSF81665">
    <property type="entry name" value="Calcium ATPase, transmembrane domain M"/>
    <property type="match status" value="1"/>
</dbReference>
<comment type="similarity">
    <text evidence="2 8">Belongs to the MLO family.</text>
</comment>
<evidence type="ECO:0000256" key="6">
    <source>
        <dbReference type="ARBA" id="ARBA00023136"/>
    </source>
</evidence>
<protein>
    <recommendedName>
        <fullName evidence="8">MLO-like protein</fullName>
    </recommendedName>
</protein>
<feature type="region of interest" description="Disordered" evidence="9">
    <location>
        <begin position="471"/>
        <end position="503"/>
    </location>
</feature>
<proteinExistence type="inferred from homology"/>
<dbReference type="Pfam" id="PF03094">
    <property type="entry name" value="Mlo"/>
    <property type="match status" value="1"/>
</dbReference>
<gene>
    <name evidence="8" type="primary">MLO</name>
    <name evidence="11" type="ORF">SLEP1_g23411</name>
</gene>
<keyword evidence="8" id="KW-0112">Calmodulin-binding</keyword>
<feature type="transmembrane region" description="Helical" evidence="10">
    <location>
        <begin position="64"/>
        <end position="82"/>
    </location>
</feature>
<feature type="transmembrane region" description="Helical" evidence="10">
    <location>
        <begin position="401"/>
        <end position="429"/>
    </location>
</feature>
<feature type="transmembrane region" description="Helical" evidence="10">
    <location>
        <begin position="20"/>
        <end position="43"/>
    </location>
</feature>
<keyword evidence="5 8" id="KW-1133">Transmembrane helix</keyword>
<comment type="domain">
    <text evidence="8">The C-terminus contains a calmodulin-binding domain, which binds calmodulin in a calcium-dependent fashion.</text>
</comment>
<dbReference type="Proteomes" id="UP001054252">
    <property type="component" value="Unassembled WGS sequence"/>
</dbReference>
<organism evidence="11 12">
    <name type="scientific">Rubroshorea leprosula</name>
    <dbReference type="NCBI Taxonomy" id="152421"/>
    <lineage>
        <taxon>Eukaryota</taxon>
        <taxon>Viridiplantae</taxon>
        <taxon>Streptophyta</taxon>
        <taxon>Embryophyta</taxon>
        <taxon>Tracheophyta</taxon>
        <taxon>Spermatophyta</taxon>
        <taxon>Magnoliopsida</taxon>
        <taxon>eudicotyledons</taxon>
        <taxon>Gunneridae</taxon>
        <taxon>Pentapetalae</taxon>
        <taxon>rosids</taxon>
        <taxon>malvids</taxon>
        <taxon>Malvales</taxon>
        <taxon>Dipterocarpaceae</taxon>
        <taxon>Rubroshorea</taxon>
    </lineage>
</organism>
<feature type="transmembrane region" description="Helical" evidence="10">
    <location>
        <begin position="281"/>
        <end position="300"/>
    </location>
</feature>
<comment type="subcellular location">
    <subcellularLocation>
        <location evidence="1 8">Membrane</location>
        <topology evidence="1 8">Multi-pass membrane protein</topology>
    </subcellularLocation>
</comment>
<dbReference type="AlphaFoldDB" id="A0AAV5JID8"/>
<dbReference type="PANTHER" id="PTHR31942:SF59">
    <property type="entry name" value="MLO-LIKE PROTEIN"/>
    <property type="match status" value="1"/>
</dbReference>
<feature type="transmembrane region" description="Helical" evidence="10">
    <location>
        <begin position="365"/>
        <end position="389"/>
    </location>
</feature>
<feature type="transmembrane region" description="Helical" evidence="10">
    <location>
        <begin position="157"/>
        <end position="178"/>
    </location>
</feature>
<accession>A0AAV5JID8</accession>
<sequence length="521" mass="59977">MTGGPVDPSASSLERTPTWALATVCFFFIFISIFLEHAIHLFTNWLKNRRKSALSDAVERLKSELMLLGFVSLLLAVTQSQISKICIHPKIADTMLPCPSPKQQVESLTAHFATGNMPTMNHFFRRLEDEDESDEIAPAPHSSADSDHCSSQGVQQLHMFIFVLAVMQIVYSVLTMALGRAKMRRWEAWEKETQTTEYQVANDPDRFRFTRQTTFGRRHVNSCTETSVQLWIKCFFRQFFKSVAKVDYLTLRHGFISAHLSSMFSHFDFQKYIQRSLDEDFKVVVSISPLMWLLLVIFMLLDVHGWHTYLWLSHVPLLIVLVLGTKLQVIVTRMAIQISNQNGITRGTPLVQPNDKLFWFGKPRFVLTLLHYTLFMNAFELAFFIWVTIQFGFDSCYHEHIAIMITRIVLAVTIQVLCSYITLPLYALVTQMGSEFKDKVLDEKMAKIIKEWHAGVRERRKKQEQFLQSARTSLSTDWNSRRGNRGEITGEQDQTVKEEAAASSLAPSHLVKIELPALRRE</sequence>
<dbReference type="GO" id="GO:0006952">
    <property type="term" value="P:defense response"/>
    <property type="evidence" value="ECO:0007669"/>
    <property type="project" value="UniProtKB-KW"/>
</dbReference>
<evidence type="ECO:0000313" key="11">
    <source>
        <dbReference type="EMBL" id="GKV12238.1"/>
    </source>
</evidence>
<dbReference type="EMBL" id="BPVZ01000036">
    <property type="protein sequence ID" value="GKV12238.1"/>
    <property type="molecule type" value="Genomic_DNA"/>
</dbReference>
<dbReference type="GO" id="GO:0016020">
    <property type="term" value="C:membrane"/>
    <property type="evidence" value="ECO:0007669"/>
    <property type="project" value="UniProtKB-SubCell"/>
</dbReference>
<evidence type="ECO:0000256" key="8">
    <source>
        <dbReference type="RuleBase" id="RU280816"/>
    </source>
</evidence>
<evidence type="ECO:0000256" key="1">
    <source>
        <dbReference type="ARBA" id="ARBA00004141"/>
    </source>
</evidence>
<keyword evidence="12" id="KW-1185">Reference proteome</keyword>
<evidence type="ECO:0000256" key="5">
    <source>
        <dbReference type="ARBA" id="ARBA00022989"/>
    </source>
</evidence>
<comment type="caution">
    <text evidence="11">The sequence shown here is derived from an EMBL/GenBank/DDBJ whole genome shotgun (WGS) entry which is preliminary data.</text>
</comment>
<dbReference type="InterPro" id="IPR004326">
    <property type="entry name" value="Mlo"/>
</dbReference>
<evidence type="ECO:0000256" key="10">
    <source>
        <dbReference type="SAM" id="Phobius"/>
    </source>
</evidence>
<reference evidence="11 12" key="1">
    <citation type="journal article" date="2021" name="Commun. Biol.">
        <title>The genome of Shorea leprosula (Dipterocarpaceae) highlights the ecological relevance of drought in aseasonal tropical rainforests.</title>
        <authorList>
            <person name="Ng K.K.S."/>
            <person name="Kobayashi M.J."/>
            <person name="Fawcett J.A."/>
            <person name="Hatakeyama M."/>
            <person name="Paape T."/>
            <person name="Ng C.H."/>
            <person name="Ang C.C."/>
            <person name="Tnah L.H."/>
            <person name="Lee C.T."/>
            <person name="Nishiyama T."/>
            <person name="Sese J."/>
            <person name="O'Brien M.J."/>
            <person name="Copetti D."/>
            <person name="Mohd Noor M.I."/>
            <person name="Ong R.C."/>
            <person name="Putra M."/>
            <person name="Sireger I.Z."/>
            <person name="Indrioko S."/>
            <person name="Kosugi Y."/>
            <person name="Izuno A."/>
            <person name="Isagi Y."/>
            <person name="Lee S.L."/>
            <person name="Shimizu K.K."/>
        </authorList>
    </citation>
    <scope>NUCLEOTIDE SEQUENCE [LARGE SCALE GENOMIC DNA]</scope>
    <source>
        <strain evidence="11">214</strain>
    </source>
</reference>